<dbReference type="PROSITE" id="PS51257">
    <property type="entry name" value="PROKAR_LIPOPROTEIN"/>
    <property type="match status" value="1"/>
</dbReference>
<feature type="signal peptide" evidence="2">
    <location>
        <begin position="1"/>
        <end position="19"/>
    </location>
</feature>
<evidence type="ECO:0000313" key="3">
    <source>
        <dbReference type="EMBL" id="CCF37629.1"/>
    </source>
</evidence>
<reference evidence="4" key="1">
    <citation type="journal article" date="2012" name="Nat. Genet.">
        <title>Lifestyle transitions in plant pathogenic Colletotrichum fungi deciphered by genome and transcriptome analyses.</title>
        <authorList>
            <person name="O'Connell R.J."/>
            <person name="Thon M.R."/>
            <person name="Hacquard S."/>
            <person name="Amyotte S.G."/>
            <person name="Kleemann J."/>
            <person name="Torres M.F."/>
            <person name="Damm U."/>
            <person name="Buiate E.A."/>
            <person name="Epstein L."/>
            <person name="Alkan N."/>
            <person name="Altmueller J."/>
            <person name="Alvarado-Balderrama L."/>
            <person name="Bauser C.A."/>
            <person name="Becker C."/>
            <person name="Birren B.W."/>
            <person name="Chen Z."/>
            <person name="Choi J."/>
            <person name="Crouch J.A."/>
            <person name="Duvick J.P."/>
            <person name="Farman M.A."/>
            <person name="Gan P."/>
            <person name="Heiman D."/>
            <person name="Henrissat B."/>
            <person name="Howard R.J."/>
            <person name="Kabbage M."/>
            <person name="Koch C."/>
            <person name="Kracher B."/>
            <person name="Kubo Y."/>
            <person name="Law A.D."/>
            <person name="Lebrun M.-H."/>
            <person name="Lee Y.-H."/>
            <person name="Miyara I."/>
            <person name="Moore N."/>
            <person name="Neumann U."/>
            <person name="Nordstroem K."/>
            <person name="Panaccione D.G."/>
            <person name="Panstruga R."/>
            <person name="Place M."/>
            <person name="Proctor R.H."/>
            <person name="Prusky D."/>
            <person name="Rech G."/>
            <person name="Reinhardt R."/>
            <person name="Rollins J.A."/>
            <person name="Rounsley S."/>
            <person name="Schardl C.L."/>
            <person name="Schwartz D.C."/>
            <person name="Shenoy N."/>
            <person name="Shirasu K."/>
            <person name="Sikhakolli U.R."/>
            <person name="Stueber K."/>
            <person name="Sukno S.A."/>
            <person name="Sweigard J.A."/>
            <person name="Takano Y."/>
            <person name="Takahara H."/>
            <person name="Trail F."/>
            <person name="van der Does H.C."/>
            <person name="Voll L.M."/>
            <person name="Will I."/>
            <person name="Young S."/>
            <person name="Zeng Q."/>
            <person name="Zhang J."/>
            <person name="Zhou S."/>
            <person name="Dickman M.B."/>
            <person name="Schulze-Lefert P."/>
            <person name="Ver Loren van Themaat E."/>
            <person name="Ma L.-J."/>
            <person name="Vaillancourt L.J."/>
        </authorList>
    </citation>
    <scope>NUCLEOTIDE SEQUENCE [LARGE SCALE GENOMIC DNA]</scope>
    <source>
        <strain evidence="4">IMI 349063</strain>
    </source>
</reference>
<dbReference type="AlphaFoldDB" id="H1VBM6"/>
<keyword evidence="2" id="KW-0732">Signal</keyword>
<evidence type="ECO:0000256" key="2">
    <source>
        <dbReference type="SAM" id="SignalP"/>
    </source>
</evidence>
<feature type="chain" id="PRO_5003556390" description="Secreted protein" evidence="2">
    <location>
        <begin position="20"/>
        <end position="121"/>
    </location>
</feature>
<protein>
    <recommendedName>
        <fullName evidence="5">Secreted protein</fullName>
    </recommendedName>
</protein>
<proteinExistence type="predicted"/>
<sequence length="121" mass="12581">MRASLACDIFLSISSTSLACPCSVPLTLCRFCRISFNSRSAASRTMLFGGVSVILSNVASSRASSSPSIHLFISARRASSCSSRKATTTARPAAAVATPTLFSETSIRSHPSPSFSPTSTA</sequence>
<name>H1VBM6_COLHI</name>
<dbReference type="EMBL" id="CACQ02002555">
    <property type="protein sequence ID" value="CCF37629.1"/>
    <property type="molecule type" value="Genomic_DNA"/>
</dbReference>
<evidence type="ECO:0000313" key="4">
    <source>
        <dbReference type="Proteomes" id="UP000007174"/>
    </source>
</evidence>
<accession>H1VBM6</accession>
<evidence type="ECO:0000256" key="1">
    <source>
        <dbReference type="SAM" id="MobiDB-lite"/>
    </source>
</evidence>
<dbReference type="Proteomes" id="UP000007174">
    <property type="component" value="Unassembled WGS sequence"/>
</dbReference>
<organism evidence="3 4">
    <name type="scientific">Colletotrichum higginsianum (strain IMI 349063)</name>
    <name type="common">Crucifer anthracnose fungus</name>
    <dbReference type="NCBI Taxonomy" id="759273"/>
    <lineage>
        <taxon>Eukaryota</taxon>
        <taxon>Fungi</taxon>
        <taxon>Dikarya</taxon>
        <taxon>Ascomycota</taxon>
        <taxon>Pezizomycotina</taxon>
        <taxon>Sordariomycetes</taxon>
        <taxon>Hypocreomycetidae</taxon>
        <taxon>Glomerellales</taxon>
        <taxon>Glomerellaceae</taxon>
        <taxon>Colletotrichum</taxon>
        <taxon>Colletotrichum destructivum species complex</taxon>
    </lineage>
</organism>
<evidence type="ECO:0008006" key="5">
    <source>
        <dbReference type="Google" id="ProtNLM"/>
    </source>
</evidence>
<feature type="compositionally biased region" description="Low complexity" evidence="1">
    <location>
        <begin position="109"/>
        <end position="121"/>
    </location>
</feature>
<feature type="non-terminal residue" evidence="3">
    <location>
        <position position="121"/>
    </location>
</feature>
<feature type="region of interest" description="Disordered" evidence="1">
    <location>
        <begin position="101"/>
        <end position="121"/>
    </location>
</feature>
<dbReference type="HOGENOM" id="CLU_2043611_0_0_1"/>
<gene>
    <name evidence="3" type="ORF">CH063_08923</name>
</gene>